<name>A0A2B4SY39_STYPI</name>
<dbReference type="AlphaFoldDB" id="A0A2B4SY39"/>
<dbReference type="InterPro" id="IPR014716">
    <property type="entry name" value="Fibrinogen_a/b/g_C_1"/>
</dbReference>
<dbReference type="SUPFAM" id="SSF56496">
    <property type="entry name" value="Fibrinogen C-terminal domain-like"/>
    <property type="match status" value="1"/>
</dbReference>
<accession>A0A2B4SY39</accession>
<keyword evidence="3" id="KW-1185">Reference proteome</keyword>
<sequence>MSVLFVVRFCIGSGKSMSGSVMLFLALHVTFQIKPSTRAAPIDCTKNTAVCLEEIIKKITQVRYEVNILMGNKKLASSKNCAELYKSGRRVSGVYTIDPDGSGAFNVYCDQTTAGGGWAVFQKRLDGSVDFNRTWNDYKHGFGNLVGEFWLGLDKINRLTRNKTYNKLRVDLGVVTGKTVHAEYDWFGIGTEMAEYRLYISNITDATNSSDPLGYHRDFVFGTLDRNPADCDQKRSGGWWYGNSTCTLLSNLNAIYLRCGNEIGPKIHWGYLVGNSAKDSAPTSTQMKIRPVDFF</sequence>
<evidence type="ECO:0000313" key="3">
    <source>
        <dbReference type="Proteomes" id="UP000225706"/>
    </source>
</evidence>
<gene>
    <name evidence="2" type="primary">ANGPTL7</name>
    <name evidence="2" type="ORF">AWC38_SpisGene1762</name>
</gene>
<dbReference type="InterPro" id="IPR036056">
    <property type="entry name" value="Fibrinogen-like_C"/>
</dbReference>
<evidence type="ECO:0000259" key="1">
    <source>
        <dbReference type="PROSITE" id="PS51406"/>
    </source>
</evidence>
<organism evidence="2 3">
    <name type="scientific">Stylophora pistillata</name>
    <name type="common">Smooth cauliflower coral</name>
    <dbReference type="NCBI Taxonomy" id="50429"/>
    <lineage>
        <taxon>Eukaryota</taxon>
        <taxon>Metazoa</taxon>
        <taxon>Cnidaria</taxon>
        <taxon>Anthozoa</taxon>
        <taxon>Hexacorallia</taxon>
        <taxon>Scleractinia</taxon>
        <taxon>Astrocoeniina</taxon>
        <taxon>Pocilloporidae</taxon>
        <taxon>Stylophora</taxon>
    </lineage>
</organism>
<dbReference type="InterPro" id="IPR050373">
    <property type="entry name" value="Fibrinogen_C-term_domain"/>
</dbReference>
<dbReference type="NCBIfam" id="NF040941">
    <property type="entry name" value="GGGWT_bact"/>
    <property type="match status" value="1"/>
</dbReference>
<dbReference type="EMBL" id="LSMT01000013">
    <property type="protein sequence ID" value="PFX33337.1"/>
    <property type="molecule type" value="Genomic_DNA"/>
</dbReference>
<dbReference type="CDD" id="cd00087">
    <property type="entry name" value="FReD"/>
    <property type="match status" value="1"/>
</dbReference>
<dbReference type="GO" id="GO:0005615">
    <property type="term" value="C:extracellular space"/>
    <property type="evidence" value="ECO:0007669"/>
    <property type="project" value="TreeGrafter"/>
</dbReference>
<dbReference type="Proteomes" id="UP000225706">
    <property type="component" value="Unassembled WGS sequence"/>
</dbReference>
<comment type="caution">
    <text evidence="2">The sequence shown here is derived from an EMBL/GenBank/DDBJ whole genome shotgun (WGS) entry which is preliminary data.</text>
</comment>
<proteinExistence type="predicted"/>
<dbReference type="PANTHER" id="PTHR19143">
    <property type="entry name" value="FIBRINOGEN/TENASCIN/ANGIOPOEITIN"/>
    <property type="match status" value="1"/>
</dbReference>
<reference evidence="3" key="1">
    <citation type="journal article" date="2017" name="bioRxiv">
        <title>Comparative analysis of the genomes of Stylophora pistillata and Acropora digitifera provides evidence for extensive differences between species of corals.</title>
        <authorList>
            <person name="Voolstra C.R."/>
            <person name="Li Y."/>
            <person name="Liew Y.J."/>
            <person name="Baumgarten S."/>
            <person name="Zoccola D."/>
            <person name="Flot J.-F."/>
            <person name="Tambutte S."/>
            <person name="Allemand D."/>
            <person name="Aranda M."/>
        </authorList>
    </citation>
    <scope>NUCLEOTIDE SEQUENCE [LARGE SCALE GENOMIC DNA]</scope>
</reference>
<dbReference type="SMART" id="SM00186">
    <property type="entry name" value="FBG"/>
    <property type="match status" value="1"/>
</dbReference>
<dbReference type="PROSITE" id="PS51406">
    <property type="entry name" value="FIBRINOGEN_C_2"/>
    <property type="match status" value="1"/>
</dbReference>
<dbReference type="Pfam" id="PF00147">
    <property type="entry name" value="Fibrinogen_C"/>
    <property type="match status" value="1"/>
</dbReference>
<feature type="domain" description="Fibrinogen C-terminal" evidence="1">
    <location>
        <begin position="72"/>
        <end position="293"/>
    </location>
</feature>
<protein>
    <submittedName>
        <fullName evidence="2">Angiopoietin-related protein 7</fullName>
    </submittedName>
</protein>
<dbReference type="OrthoDB" id="7735550at2759"/>
<dbReference type="STRING" id="50429.A0A2B4SY39"/>
<evidence type="ECO:0000313" key="2">
    <source>
        <dbReference type="EMBL" id="PFX33337.1"/>
    </source>
</evidence>
<dbReference type="Gene3D" id="3.90.215.10">
    <property type="entry name" value="Gamma Fibrinogen, chain A, domain 1"/>
    <property type="match status" value="1"/>
</dbReference>
<dbReference type="InterPro" id="IPR002181">
    <property type="entry name" value="Fibrinogen_a/b/g_C_dom"/>
</dbReference>